<evidence type="ECO:0008006" key="13">
    <source>
        <dbReference type="Google" id="ProtNLM"/>
    </source>
</evidence>
<dbReference type="GO" id="GO:0140359">
    <property type="term" value="F:ABC-type transporter activity"/>
    <property type="evidence" value="ECO:0007669"/>
    <property type="project" value="InterPro"/>
</dbReference>
<dbReference type="FunFam" id="3.40.50.300:FF:000221">
    <property type="entry name" value="Multidrug ABC transporter ATP-binding protein"/>
    <property type="match status" value="1"/>
</dbReference>
<dbReference type="InterPro" id="IPR017871">
    <property type="entry name" value="ABC_transporter-like_CS"/>
</dbReference>
<dbReference type="InterPro" id="IPR039421">
    <property type="entry name" value="Type_1_exporter"/>
</dbReference>
<keyword evidence="5" id="KW-0547">Nucleotide-binding</keyword>
<dbReference type="InterPro" id="IPR036640">
    <property type="entry name" value="ABC1_TM_sf"/>
</dbReference>
<dbReference type="EMBL" id="UINC01011476">
    <property type="protein sequence ID" value="SVA50635.1"/>
    <property type="molecule type" value="Genomic_DNA"/>
</dbReference>
<feature type="domain" description="ABC transporter" evidence="10">
    <location>
        <begin position="426"/>
        <end position="670"/>
    </location>
</feature>
<feature type="transmembrane region" description="Helical" evidence="9">
    <location>
        <begin position="383"/>
        <end position="401"/>
    </location>
</feature>
<dbReference type="GO" id="GO:0034040">
    <property type="term" value="F:ATPase-coupled lipid transmembrane transporter activity"/>
    <property type="evidence" value="ECO:0007669"/>
    <property type="project" value="TreeGrafter"/>
</dbReference>
<feature type="domain" description="ABC transmembrane type-1" evidence="11">
    <location>
        <begin position="162"/>
        <end position="403"/>
    </location>
</feature>
<feature type="transmembrane region" description="Helical" evidence="9">
    <location>
        <begin position="116"/>
        <end position="134"/>
    </location>
</feature>
<dbReference type="SUPFAM" id="SSF52540">
    <property type="entry name" value="P-loop containing nucleoside triphosphate hydrolases"/>
    <property type="match status" value="1"/>
</dbReference>
<evidence type="ECO:0000256" key="7">
    <source>
        <dbReference type="ARBA" id="ARBA00022989"/>
    </source>
</evidence>
<evidence type="ECO:0000256" key="1">
    <source>
        <dbReference type="ARBA" id="ARBA00004651"/>
    </source>
</evidence>
<evidence type="ECO:0000256" key="5">
    <source>
        <dbReference type="ARBA" id="ARBA00022741"/>
    </source>
</evidence>
<dbReference type="Pfam" id="PF00005">
    <property type="entry name" value="ABC_tran"/>
    <property type="match status" value="1"/>
</dbReference>
<dbReference type="PANTHER" id="PTHR24221">
    <property type="entry name" value="ATP-BINDING CASSETTE SUB-FAMILY B"/>
    <property type="match status" value="1"/>
</dbReference>
<proteinExistence type="predicted"/>
<evidence type="ECO:0000313" key="12">
    <source>
        <dbReference type="EMBL" id="SVA50635.1"/>
    </source>
</evidence>
<dbReference type="InterPro" id="IPR027417">
    <property type="entry name" value="P-loop_NTPase"/>
</dbReference>
<dbReference type="GO" id="GO:0005886">
    <property type="term" value="C:plasma membrane"/>
    <property type="evidence" value="ECO:0007669"/>
    <property type="project" value="UniProtKB-SubCell"/>
</dbReference>
<feature type="transmembrane region" description="Helical" evidence="9">
    <location>
        <begin position="338"/>
        <end position="363"/>
    </location>
</feature>
<reference evidence="12" key="1">
    <citation type="submission" date="2018-05" db="EMBL/GenBank/DDBJ databases">
        <authorList>
            <person name="Lanie J.A."/>
            <person name="Ng W.-L."/>
            <person name="Kazmierczak K.M."/>
            <person name="Andrzejewski T.M."/>
            <person name="Davidsen T.M."/>
            <person name="Wayne K.J."/>
            <person name="Tettelin H."/>
            <person name="Glass J.I."/>
            <person name="Rusch D."/>
            <person name="Podicherti R."/>
            <person name="Tsui H.-C.T."/>
            <person name="Winkler M.E."/>
        </authorList>
    </citation>
    <scope>NUCLEOTIDE SEQUENCE</scope>
</reference>
<evidence type="ECO:0000256" key="9">
    <source>
        <dbReference type="SAM" id="Phobius"/>
    </source>
</evidence>
<keyword evidence="2" id="KW-0813">Transport</keyword>
<dbReference type="InterPro" id="IPR003593">
    <property type="entry name" value="AAA+_ATPase"/>
</dbReference>
<dbReference type="Gene3D" id="3.40.50.300">
    <property type="entry name" value="P-loop containing nucleotide triphosphate hydrolases"/>
    <property type="match status" value="1"/>
</dbReference>
<dbReference type="Pfam" id="PF00664">
    <property type="entry name" value="ABC_membrane"/>
    <property type="match status" value="1"/>
</dbReference>
<dbReference type="PROSITE" id="PS50929">
    <property type="entry name" value="ABC_TM1F"/>
    <property type="match status" value="1"/>
</dbReference>
<feature type="transmembrane region" description="Helical" evidence="9">
    <location>
        <begin position="260"/>
        <end position="281"/>
    </location>
</feature>
<accession>A0A381WDR2</accession>
<keyword evidence="4 9" id="KW-0812">Transmembrane</keyword>
<evidence type="ECO:0000259" key="10">
    <source>
        <dbReference type="PROSITE" id="PS50893"/>
    </source>
</evidence>
<evidence type="ECO:0000256" key="4">
    <source>
        <dbReference type="ARBA" id="ARBA00022692"/>
    </source>
</evidence>
<organism evidence="12">
    <name type="scientific">marine metagenome</name>
    <dbReference type="NCBI Taxonomy" id="408172"/>
    <lineage>
        <taxon>unclassified sequences</taxon>
        <taxon>metagenomes</taxon>
        <taxon>ecological metagenomes</taxon>
    </lineage>
</organism>
<sequence>MSSNLNKDSQEFQQNSIRDLTAEYENIPHMGFVETLRILARSWSFVRFFKIRFAVKWVLTLISLMFPILVLPWTLQIMIDHVVLGNPIDSSTGYLGFPAYLHPILDLMQDMSAWEILSWLTGSSFLLVIFFGAYSNEQRDTSEADMQQGNDTATQQDNWTHGGFSFSGGITGYYEYKMNSRLTQSINHLIRAKLFHRIQSLPITTLEDQRIGDAIYRVMYDSPSINQIFYEIINRPTLSTILFIAAMATMMSAFPHVPEVVWCAAAIFPIYILITGPFSSAMRRVQEKSRHSGSVTTSTIEEGMDNILAVQSLGGDDKERERFGEDSKESFKRFRFTVLVEILLANAQGLGGVLILTIAFWVVVSRVIDGDLTPGNYGSLMFYFGWMAGPAISFATLWIHLQRFAPGMRRVFALMDLPVEEDLGHLRIDTINEDIEIKGAGLVYPDGRRALKDVSFEAKIGQIVAFVGPTGSGKTSLAYLLPRYHMATEGEVFIDGVDVRDIKIESLRSQITYVFQETQLFSLSIFDNICFGKPEASQAEVERVAKIAGIHDFIISLPEGYETKLGSTAVSKLSVGQKQRIAIARGLLRESKILILDEPTSALDPETEQYLVNALKEASKDRLVIIIAHRLSTIANADKIIFLEDGVILEQGSPGELMSNEESHYRNYVRLQTDLSED</sequence>
<feature type="transmembrane region" description="Helical" evidence="9">
    <location>
        <begin position="57"/>
        <end position="79"/>
    </location>
</feature>
<dbReference type="PANTHER" id="PTHR24221:SF654">
    <property type="entry name" value="ATP-BINDING CASSETTE SUB-FAMILY B MEMBER 6"/>
    <property type="match status" value="1"/>
</dbReference>
<keyword evidence="3" id="KW-1003">Cell membrane</keyword>
<evidence type="ECO:0000256" key="8">
    <source>
        <dbReference type="ARBA" id="ARBA00023136"/>
    </source>
</evidence>
<dbReference type="GO" id="GO:0005524">
    <property type="term" value="F:ATP binding"/>
    <property type="evidence" value="ECO:0007669"/>
    <property type="project" value="UniProtKB-KW"/>
</dbReference>
<name>A0A381WDR2_9ZZZZ</name>
<keyword evidence="6" id="KW-0067">ATP-binding</keyword>
<dbReference type="GO" id="GO:0016887">
    <property type="term" value="F:ATP hydrolysis activity"/>
    <property type="evidence" value="ECO:0007669"/>
    <property type="project" value="InterPro"/>
</dbReference>
<dbReference type="SMART" id="SM00382">
    <property type="entry name" value="AAA"/>
    <property type="match status" value="1"/>
</dbReference>
<evidence type="ECO:0000256" key="3">
    <source>
        <dbReference type="ARBA" id="ARBA00022475"/>
    </source>
</evidence>
<keyword evidence="8 9" id="KW-0472">Membrane</keyword>
<feature type="transmembrane region" description="Helical" evidence="9">
    <location>
        <begin position="237"/>
        <end position="254"/>
    </location>
</feature>
<keyword evidence="7 9" id="KW-1133">Transmembrane helix</keyword>
<dbReference type="InterPro" id="IPR003439">
    <property type="entry name" value="ABC_transporter-like_ATP-bd"/>
</dbReference>
<evidence type="ECO:0000256" key="6">
    <source>
        <dbReference type="ARBA" id="ARBA00022840"/>
    </source>
</evidence>
<dbReference type="InterPro" id="IPR011527">
    <property type="entry name" value="ABC1_TM_dom"/>
</dbReference>
<dbReference type="PROSITE" id="PS50893">
    <property type="entry name" value="ABC_TRANSPORTER_2"/>
    <property type="match status" value="1"/>
</dbReference>
<dbReference type="PROSITE" id="PS00211">
    <property type="entry name" value="ABC_TRANSPORTER_1"/>
    <property type="match status" value="1"/>
</dbReference>
<evidence type="ECO:0000256" key="2">
    <source>
        <dbReference type="ARBA" id="ARBA00022448"/>
    </source>
</evidence>
<dbReference type="Gene3D" id="1.20.1560.10">
    <property type="entry name" value="ABC transporter type 1, transmembrane domain"/>
    <property type="match status" value="1"/>
</dbReference>
<gene>
    <name evidence="12" type="ORF">METZ01_LOCUS103489</name>
</gene>
<dbReference type="CDD" id="cd07346">
    <property type="entry name" value="ABC_6TM_exporters"/>
    <property type="match status" value="1"/>
</dbReference>
<dbReference type="AlphaFoldDB" id="A0A381WDR2"/>
<evidence type="ECO:0000259" key="11">
    <source>
        <dbReference type="PROSITE" id="PS50929"/>
    </source>
</evidence>
<dbReference type="SUPFAM" id="SSF90123">
    <property type="entry name" value="ABC transporter transmembrane region"/>
    <property type="match status" value="1"/>
</dbReference>
<protein>
    <recommendedName>
        <fullName evidence="13">ABC transporter domain-containing protein</fullName>
    </recommendedName>
</protein>
<comment type="subcellular location">
    <subcellularLocation>
        <location evidence="1">Cell membrane</location>
        <topology evidence="1">Multi-pass membrane protein</topology>
    </subcellularLocation>
</comment>